<sequence length="527" mass="58371">MKTNTEIQLYPFLRIAGILVIGILAGKLSYGKISADFWLSVTLTFLLLSMGLSYLPFHFRRQSHSSPVYPAVFQTCCIFATVFVLGAWNCVMTLQTHQLARVGERVHCHAVLLTPPVQHGKVVRGDLIMTDGPFKGKKVRASFLNTPSTLKEGADASLLQVGEGLETVLYMDDTTKGRQKGNFDYPLWLKTHGFIGTVFLMPSDWKSTTVSLSGLSVYQRTVLAALQLRQKLIKKGIRLEQDGQDEAVIEAMALGEESGISKSTTEAYSISGASHILSLSGLHLGIIYGILAFFLGGRNRWWNQVLILLAIWSFVVLVGSGPSVVRSAMMISIYALVSLLNRDKFSLNSWALALFVMLMTNPLFLFDIGFEMSFLAVWGILLGIRLFPLPPETRTKRALVRKVTVWGWGFLITSLSAQLWTFPLVIYYFGRFSCYFLLTNLVVIPVSTALLYLVAGGFALSLWDTAADCLFRMADLMAGLLNRTVAWVASLPGASIEGLSIDNAQLVLIYIVIMGLFTLFFVTLRPQ</sequence>
<evidence type="ECO:0000256" key="5">
    <source>
        <dbReference type="ARBA" id="ARBA00023136"/>
    </source>
</evidence>
<feature type="transmembrane region" description="Helical" evidence="6">
    <location>
        <begin position="276"/>
        <end position="295"/>
    </location>
</feature>
<evidence type="ECO:0000256" key="1">
    <source>
        <dbReference type="ARBA" id="ARBA00004651"/>
    </source>
</evidence>
<evidence type="ECO:0000259" key="7">
    <source>
        <dbReference type="Pfam" id="PF03772"/>
    </source>
</evidence>
<keyword evidence="3 6" id="KW-0812">Transmembrane</keyword>
<keyword evidence="2" id="KW-1003">Cell membrane</keyword>
<evidence type="ECO:0000313" key="9">
    <source>
        <dbReference type="Proteomes" id="UP001204015"/>
    </source>
</evidence>
<dbReference type="EMBL" id="JAMXLY010000011">
    <property type="protein sequence ID" value="MCO6025129.1"/>
    <property type="molecule type" value="Genomic_DNA"/>
</dbReference>
<evidence type="ECO:0000256" key="3">
    <source>
        <dbReference type="ARBA" id="ARBA00022692"/>
    </source>
</evidence>
<comment type="subcellular location">
    <subcellularLocation>
        <location evidence="1">Cell membrane</location>
        <topology evidence="1">Multi-pass membrane protein</topology>
    </subcellularLocation>
</comment>
<feature type="transmembrane region" description="Helical" evidence="6">
    <location>
        <begin position="301"/>
        <end position="325"/>
    </location>
</feature>
<dbReference type="RefSeq" id="WP_252760490.1">
    <property type="nucleotide sequence ID" value="NZ_JAMXLY010000011.1"/>
</dbReference>
<feature type="transmembrane region" description="Helical" evidence="6">
    <location>
        <begin position="12"/>
        <end position="30"/>
    </location>
</feature>
<evidence type="ECO:0000256" key="4">
    <source>
        <dbReference type="ARBA" id="ARBA00022989"/>
    </source>
</evidence>
<organism evidence="8 9">
    <name type="scientific">Segatella cerevisiae</name>
    <dbReference type="NCBI Taxonomy" id="2053716"/>
    <lineage>
        <taxon>Bacteria</taxon>
        <taxon>Pseudomonadati</taxon>
        <taxon>Bacteroidota</taxon>
        <taxon>Bacteroidia</taxon>
        <taxon>Bacteroidales</taxon>
        <taxon>Prevotellaceae</taxon>
        <taxon>Segatella</taxon>
    </lineage>
</organism>
<feature type="transmembrane region" description="Helical" evidence="6">
    <location>
        <begin position="372"/>
        <end position="391"/>
    </location>
</feature>
<feature type="transmembrane region" description="Helical" evidence="6">
    <location>
        <begin position="507"/>
        <end position="524"/>
    </location>
</feature>
<keyword evidence="9" id="KW-1185">Reference proteome</keyword>
<feature type="transmembrane region" description="Helical" evidence="6">
    <location>
        <begin position="435"/>
        <end position="463"/>
    </location>
</feature>
<dbReference type="InterPro" id="IPR004477">
    <property type="entry name" value="ComEC_N"/>
</dbReference>
<feature type="transmembrane region" description="Helical" evidence="6">
    <location>
        <begin position="71"/>
        <end position="91"/>
    </location>
</feature>
<comment type="caution">
    <text evidence="8">The sequence shown here is derived from an EMBL/GenBank/DDBJ whole genome shotgun (WGS) entry which is preliminary data.</text>
</comment>
<feature type="transmembrane region" description="Helical" evidence="6">
    <location>
        <begin position="345"/>
        <end position="366"/>
    </location>
</feature>
<name>A0ABT1BVZ1_9BACT</name>
<evidence type="ECO:0000256" key="2">
    <source>
        <dbReference type="ARBA" id="ARBA00022475"/>
    </source>
</evidence>
<keyword evidence="5 6" id="KW-0472">Membrane</keyword>
<evidence type="ECO:0000256" key="6">
    <source>
        <dbReference type="SAM" id="Phobius"/>
    </source>
</evidence>
<dbReference type="PANTHER" id="PTHR30619">
    <property type="entry name" value="DNA INTERNALIZATION/COMPETENCE PROTEIN COMEC/REC2"/>
    <property type="match status" value="1"/>
</dbReference>
<feature type="transmembrane region" description="Helical" evidence="6">
    <location>
        <begin position="403"/>
        <end position="429"/>
    </location>
</feature>
<keyword evidence="4 6" id="KW-1133">Transmembrane helix</keyword>
<feature type="domain" description="ComEC/Rec2-related protein" evidence="7">
    <location>
        <begin position="252"/>
        <end position="519"/>
    </location>
</feature>
<feature type="transmembrane region" description="Helical" evidence="6">
    <location>
        <begin position="37"/>
        <end position="59"/>
    </location>
</feature>
<proteinExistence type="predicted"/>
<reference evidence="8 9" key="1">
    <citation type="submission" date="2022-06" db="EMBL/GenBank/DDBJ databases">
        <title>A taxonomic note on the genus Prevotella: Description of four novel genera and emended description of the genera Hallella and Xylanibacter.</title>
        <authorList>
            <person name="Hitch T.C.A."/>
        </authorList>
    </citation>
    <scope>NUCLEOTIDE SEQUENCE [LARGE SCALE GENOMIC DNA]</scope>
    <source>
        <strain evidence="8 9">DSM 100619</strain>
    </source>
</reference>
<accession>A0ABT1BVZ1</accession>
<protein>
    <submittedName>
        <fullName evidence="8">ComEC/Rec2 family competence protein</fullName>
    </submittedName>
</protein>
<dbReference type="Pfam" id="PF03772">
    <property type="entry name" value="Competence"/>
    <property type="match status" value="1"/>
</dbReference>
<evidence type="ECO:0000313" key="8">
    <source>
        <dbReference type="EMBL" id="MCO6025129.1"/>
    </source>
</evidence>
<gene>
    <name evidence="8" type="ORF">NG821_04630</name>
</gene>
<dbReference type="PANTHER" id="PTHR30619:SF1">
    <property type="entry name" value="RECOMBINATION PROTEIN 2"/>
    <property type="match status" value="1"/>
</dbReference>
<dbReference type="InterPro" id="IPR052159">
    <property type="entry name" value="Competence_DNA_uptake"/>
</dbReference>
<dbReference type="Proteomes" id="UP001204015">
    <property type="component" value="Unassembled WGS sequence"/>
</dbReference>
<dbReference type="NCBIfam" id="TIGR00360">
    <property type="entry name" value="ComEC_N-term"/>
    <property type="match status" value="1"/>
</dbReference>